<dbReference type="OrthoDB" id="10516748at2759"/>
<dbReference type="EMBL" id="KQ087187">
    <property type="protein sequence ID" value="KLT44406.1"/>
    <property type="molecule type" value="Genomic_DNA"/>
</dbReference>
<feature type="compositionally biased region" description="Acidic residues" evidence="1">
    <location>
        <begin position="142"/>
        <end position="151"/>
    </location>
</feature>
<evidence type="ECO:0000313" key="2">
    <source>
        <dbReference type="EMBL" id="KLT44406.1"/>
    </source>
</evidence>
<reference evidence="2 3" key="1">
    <citation type="submission" date="2015-03" db="EMBL/GenBank/DDBJ databases">
        <title>Genomics and transcriptomics of the oil-accumulating basidiomycete yeast T. oleaginosus allow insights into substrate utilization and the diverse evolutionary trajectories of mating systems in fungi.</title>
        <authorList>
            <consortium name="DOE Joint Genome Institute"/>
            <person name="Kourist R."/>
            <person name="Kracht O."/>
            <person name="Bracharz F."/>
            <person name="Lipzen A."/>
            <person name="Nolan M."/>
            <person name="Ohm R."/>
            <person name="Grigoriev I."/>
            <person name="Sun S."/>
            <person name="Heitman J."/>
            <person name="Bruck T."/>
            <person name="Nowrousian M."/>
        </authorList>
    </citation>
    <scope>NUCLEOTIDE SEQUENCE [LARGE SCALE GENOMIC DNA]</scope>
    <source>
        <strain evidence="2 3">IBC0246</strain>
    </source>
</reference>
<proteinExistence type="predicted"/>
<feature type="compositionally biased region" description="Basic and acidic residues" evidence="1">
    <location>
        <begin position="103"/>
        <end position="141"/>
    </location>
</feature>
<dbReference type="AlphaFoldDB" id="A0A0J0XTJ9"/>
<accession>A0A0J0XTJ9</accession>
<gene>
    <name evidence="2" type="ORF">CC85DRAFT_283642</name>
</gene>
<dbReference type="GeneID" id="28983037"/>
<sequence>MNRHNPKIMPVLSGDDTRYRRRYRALKDMVNDLSDESNLLALRVYQIQRRIYDAYMAQHGRPPPPVLVPEGASWTPLVQNATHYPADVGRPRAPETNGQQRGKLAEREAREEREERQEREKREDRQERDERSSDDEARDVDAEIEDMMDDY</sequence>
<organism evidence="2 3">
    <name type="scientific">Cutaneotrichosporon oleaginosum</name>
    <dbReference type="NCBI Taxonomy" id="879819"/>
    <lineage>
        <taxon>Eukaryota</taxon>
        <taxon>Fungi</taxon>
        <taxon>Dikarya</taxon>
        <taxon>Basidiomycota</taxon>
        <taxon>Agaricomycotina</taxon>
        <taxon>Tremellomycetes</taxon>
        <taxon>Trichosporonales</taxon>
        <taxon>Trichosporonaceae</taxon>
        <taxon>Cutaneotrichosporon</taxon>
    </lineage>
</organism>
<dbReference type="RefSeq" id="XP_018280897.1">
    <property type="nucleotide sequence ID" value="XM_018422434.1"/>
</dbReference>
<evidence type="ECO:0000313" key="3">
    <source>
        <dbReference type="Proteomes" id="UP000053611"/>
    </source>
</evidence>
<protein>
    <submittedName>
        <fullName evidence="2">Uncharacterized protein</fullName>
    </submittedName>
</protein>
<keyword evidence="3" id="KW-1185">Reference proteome</keyword>
<dbReference type="Proteomes" id="UP000053611">
    <property type="component" value="Unassembled WGS sequence"/>
</dbReference>
<evidence type="ECO:0000256" key="1">
    <source>
        <dbReference type="SAM" id="MobiDB-lite"/>
    </source>
</evidence>
<feature type="region of interest" description="Disordered" evidence="1">
    <location>
        <begin position="78"/>
        <end position="151"/>
    </location>
</feature>
<name>A0A0J0XTJ9_9TREE</name>